<dbReference type="InterPro" id="IPR035979">
    <property type="entry name" value="RBD_domain_sf"/>
</dbReference>
<organism evidence="4 5">
    <name type="scientific">Pichia kluyveri</name>
    <name type="common">Yeast</name>
    <dbReference type="NCBI Taxonomy" id="36015"/>
    <lineage>
        <taxon>Eukaryota</taxon>
        <taxon>Fungi</taxon>
        <taxon>Dikarya</taxon>
        <taxon>Ascomycota</taxon>
        <taxon>Saccharomycotina</taxon>
        <taxon>Pichiomycetes</taxon>
        <taxon>Pichiales</taxon>
        <taxon>Pichiaceae</taxon>
        <taxon>Pichia</taxon>
    </lineage>
</organism>
<evidence type="ECO:0000256" key="2">
    <source>
        <dbReference type="SAM" id="MobiDB-lite"/>
    </source>
</evidence>
<evidence type="ECO:0000313" key="5">
    <source>
        <dbReference type="Proteomes" id="UP001378960"/>
    </source>
</evidence>
<evidence type="ECO:0000259" key="3">
    <source>
        <dbReference type="PROSITE" id="PS50102"/>
    </source>
</evidence>
<feature type="region of interest" description="Disordered" evidence="2">
    <location>
        <begin position="140"/>
        <end position="430"/>
    </location>
</feature>
<dbReference type="Pfam" id="PF00076">
    <property type="entry name" value="RRM_1"/>
    <property type="match status" value="1"/>
</dbReference>
<dbReference type="EMBL" id="BTGB01000001">
    <property type="protein sequence ID" value="GMM44790.1"/>
    <property type="molecule type" value="Genomic_DNA"/>
</dbReference>
<gene>
    <name evidence="4" type="ORF">DAPK24_013650</name>
</gene>
<proteinExistence type="predicted"/>
<sequence>MPPKKNNVKMDLSSFLDNFGEAEDSWADEFDPSMLETNNSSVDVGVSIDIPNKEPEIPDAPPYTARISSLPDGVEEFEIKDFFAKGLKVSNIDSVLDDFYCPRDHDGNMKHFAFITFNSRELLVDALELNQKAIKNRPVTVGVAHPSKKERVPRGNRRYEDDNSLDWGAARGSATPREFNPSSFRTSGPPRERRREEPDFDWGAARGSATPKEFNPNLFRTSGPPRERKTQPADDFNWGAARGTATPKEFNPNSFRSSGPPRERKTQPADEFNWGAARGTATPKEFNPNSFRSSGPPRERKTQPADDFNWGAARGTATPKEFNPNSFRSSGLPKERKAQPADDFEWGARGSLLKQKTEEAEKKAAAKPKTNNNKAESVVTNGPQKSMFSVLQNDEEDDEEEVQEEQNKDVDEVTKSTAKLSVEGDEWTVV</sequence>
<dbReference type="AlphaFoldDB" id="A0AAV5R0J3"/>
<dbReference type="SMART" id="SM00360">
    <property type="entry name" value="RRM"/>
    <property type="match status" value="1"/>
</dbReference>
<dbReference type="GO" id="GO:0003723">
    <property type="term" value="F:RNA binding"/>
    <property type="evidence" value="ECO:0007669"/>
    <property type="project" value="UniProtKB-UniRule"/>
</dbReference>
<keyword evidence="5" id="KW-1185">Reference proteome</keyword>
<evidence type="ECO:0000256" key="1">
    <source>
        <dbReference type="PROSITE-ProRule" id="PRU00176"/>
    </source>
</evidence>
<dbReference type="PROSITE" id="PS50102">
    <property type="entry name" value="RRM"/>
    <property type="match status" value="1"/>
</dbReference>
<name>A0AAV5R0J3_PICKL</name>
<comment type="caution">
    <text evidence="4">The sequence shown here is derived from an EMBL/GenBank/DDBJ whole genome shotgun (WGS) entry which is preliminary data.</text>
</comment>
<evidence type="ECO:0000313" key="4">
    <source>
        <dbReference type="EMBL" id="GMM44790.1"/>
    </source>
</evidence>
<dbReference type="SUPFAM" id="SSF54928">
    <property type="entry name" value="RNA-binding domain, RBD"/>
    <property type="match status" value="1"/>
</dbReference>
<reference evidence="4 5" key="1">
    <citation type="journal article" date="2023" name="Elife">
        <title>Identification of key yeast species and microbe-microbe interactions impacting larval growth of Drosophila in the wild.</title>
        <authorList>
            <person name="Mure A."/>
            <person name="Sugiura Y."/>
            <person name="Maeda R."/>
            <person name="Honda K."/>
            <person name="Sakurai N."/>
            <person name="Takahashi Y."/>
            <person name="Watada M."/>
            <person name="Katoh T."/>
            <person name="Gotoh A."/>
            <person name="Gotoh Y."/>
            <person name="Taniguchi I."/>
            <person name="Nakamura K."/>
            <person name="Hayashi T."/>
            <person name="Katayama T."/>
            <person name="Uemura T."/>
            <person name="Hattori Y."/>
        </authorList>
    </citation>
    <scope>NUCLEOTIDE SEQUENCE [LARGE SCALE GENOMIC DNA]</scope>
    <source>
        <strain evidence="4 5">PK-24</strain>
    </source>
</reference>
<feature type="compositionally biased region" description="Low complexity" evidence="2">
    <location>
        <begin position="367"/>
        <end position="376"/>
    </location>
</feature>
<feature type="compositionally biased region" description="Basic and acidic residues" evidence="2">
    <location>
        <begin position="147"/>
        <end position="161"/>
    </location>
</feature>
<dbReference type="Gene3D" id="3.30.70.330">
    <property type="match status" value="1"/>
</dbReference>
<feature type="compositionally biased region" description="Basic and acidic residues" evidence="2">
    <location>
        <begin position="405"/>
        <end position="414"/>
    </location>
</feature>
<feature type="domain" description="RRM" evidence="3">
    <location>
        <begin position="63"/>
        <end position="146"/>
    </location>
</feature>
<dbReference type="InterPro" id="IPR000504">
    <property type="entry name" value="RRM_dom"/>
</dbReference>
<dbReference type="InterPro" id="IPR012677">
    <property type="entry name" value="Nucleotide-bd_a/b_plait_sf"/>
</dbReference>
<keyword evidence="1" id="KW-0694">RNA-binding</keyword>
<accession>A0AAV5R0J3</accession>
<protein>
    <submittedName>
        <fullName evidence="4">Tif3 protein</fullName>
    </submittedName>
</protein>
<feature type="compositionally biased region" description="Acidic residues" evidence="2">
    <location>
        <begin position="393"/>
        <end position="404"/>
    </location>
</feature>
<feature type="compositionally biased region" description="Basic and acidic residues" evidence="2">
    <location>
        <begin position="355"/>
        <end position="364"/>
    </location>
</feature>
<feature type="compositionally biased region" description="Polar residues" evidence="2">
    <location>
        <begin position="378"/>
        <end position="391"/>
    </location>
</feature>
<dbReference type="Proteomes" id="UP001378960">
    <property type="component" value="Unassembled WGS sequence"/>
</dbReference>